<comment type="caution">
    <text evidence="7">The sequence shown here is derived from an EMBL/GenBank/DDBJ whole genome shotgun (WGS) entry which is preliminary data.</text>
</comment>
<feature type="transmembrane region" description="Helical" evidence="5">
    <location>
        <begin position="115"/>
        <end position="135"/>
    </location>
</feature>
<evidence type="ECO:0000256" key="2">
    <source>
        <dbReference type="ARBA" id="ARBA00022692"/>
    </source>
</evidence>
<gene>
    <name evidence="7" type="ORF">CDV36_014517</name>
</gene>
<sequence length="162" mass="17469">MAMGIITIIHAVLAIFLIIELGLTAYVVDIFNPRGWGWGADTPSSFSFMLFNSVWSIIILLYLALTPMFAQRLYHSVAALGLLAITTIFWFAGSIAMAAKIGVPDCNGSTPCQSAQAAVAFGFFIWAIFTGLTVMEGLAYMRSRGHAAHADTTKPAMNHYGA</sequence>
<dbReference type="STRING" id="2010991.A0A3M2RHL0"/>
<evidence type="ECO:0000256" key="4">
    <source>
        <dbReference type="ARBA" id="ARBA00023136"/>
    </source>
</evidence>
<dbReference type="GO" id="GO:0016020">
    <property type="term" value="C:membrane"/>
    <property type="evidence" value="ECO:0007669"/>
    <property type="project" value="UniProtKB-SubCell"/>
</dbReference>
<dbReference type="OrthoDB" id="2117453at2759"/>
<name>A0A3M2RHL0_9HYPO</name>
<accession>A0A3M2RHL0</accession>
<protein>
    <recommendedName>
        <fullName evidence="6">MARVEL domain-containing protein</fullName>
    </recommendedName>
</protein>
<reference evidence="7 8" key="1">
    <citation type="submission" date="2017-06" db="EMBL/GenBank/DDBJ databases">
        <title>Comparative genomic analysis of Ambrosia Fusariam Clade fungi.</title>
        <authorList>
            <person name="Stajich J.E."/>
            <person name="Carrillo J."/>
            <person name="Kijimoto T."/>
            <person name="Eskalen A."/>
            <person name="O'Donnell K."/>
            <person name="Kasson M."/>
        </authorList>
    </citation>
    <scope>NUCLEOTIDE SEQUENCE [LARGE SCALE GENOMIC DNA]</scope>
    <source>
        <strain evidence="7">UCR3666</strain>
    </source>
</reference>
<dbReference type="Pfam" id="PF01284">
    <property type="entry name" value="MARVEL"/>
    <property type="match status" value="1"/>
</dbReference>
<dbReference type="AlphaFoldDB" id="A0A3M2RHL0"/>
<evidence type="ECO:0000259" key="6">
    <source>
        <dbReference type="Pfam" id="PF01284"/>
    </source>
</evidence>
<keyword evidence="4 5" id="KW-0472">Membrane</keyword>
<dbReference type="EMBL" id="NKUJ01000466">
    <property type="protein sequence ID" value="RMJ04810.1"/>
    <property type="molecule type" value="Genomic_DNA"/>
</dbReference>
<feature type="transmembrane region" description="Helical" evidence="5">
    <location>
        <begin position="77"/>
        <end position="103"/>
    </location>
</feature>
<dbReference type="Proteomes" id="UP000277212">
    <property type="component" value="Unassembled WGS sequence"/>
</dbReference>
<dbReference type="PANTHER" id="PTHR37451:SF1">
    <property type="entry name" value="MARVEL DOMAIN-CONTAINING PROTEIN"/>
    <property type="match status" value="1"/>
</dbReference>
<evidence type="ECO:0000313" key="8">
    <source>
        <dbReference type="Proteomes" id="UP000277212"/>
    </source>
</evidence>
<dbReference type="InterPro" id="IPR008253">
    <property type="entry name" value="Marvel"/>
</dbReference>
<keyword evidence="2 5" id="KW-0812">Transmembrane</keyword>
<keyword evidence="8" id="KW-1185">Reference proteome</keyword>
<comment type="subcellular location">
    <subcellularLocation>
        <location evidence="1">Membrane</location>
        <topology evidence="1">Multi-pass membrane protein</topology>
    </subcellularLocation>
</comment>
<organism evidence="7 8">
    <name type="scientific">Fusarium kuroshium</name>
    <dbReference type="NCBI Taxonomy" id="2010991"/>
    <lineage>
        <taxon>Eukaryota</taxon>
        <taxon>Fungi</taxon>
        <taxon>Dikarya</taxon>
        <taxon>Ascomycota</taxon>
        <taxon>Pezizomycotina</taxon>
        <taxon>Sordariomycetes</taxon>
        <taxon>Hypocreomycetidae</taxon>
        <taxon>Hypocreales</taxon>
        <taxon>Nectriaceae</taxon>
        <taxon>Fusarium</taxon>
        <taxon>Fusarium solani species complex</taxon>
    </lineage>
</organism>
<feature type="transmembrane region" description="Helical" evidence="5">
    <location>
        <begin position="7"/>
        <end position="28"/>
    </location>
</feature>
<dbReference type="PANTHER" id="PTHR37451">
    <property type="entry name" value="MARVEL DOMAIN"/>
    <property type="match status" value="1"/>
</dbReference>
<evidence type="ECO:0000313" key="7">
    <source>
        <dbReference type="EMBL" id="RMJ04810.1"/>
    </source>
</evidence>
<feature type="transmembrane region" description="Helical" evidence="5">
    <location>
        <begin position="48"/>
        <end position="65"/>
    </location>
</feature>
<evidence type="ECO:0000256" key="3">
    <source>
        <dbReference type="ARBA" id="ARBA00022989"/>
    </source>
</evidence>
<evidence type="ECO:0000256" key="1">
    <source>
        <dbReference type="ARBA" id="ARBA00004141"/>
    </source>
</evidence>
<evidence type="ECO:0000256" key="5">
    <source>
        <dbReference type="SAM" id="Phobius"/>
    </source>
</evidence>
<keyword evidence="3 5" id="KW-1133">Transmembrane helix</keyword>
<feature type="domain" description="MARVEL" evidence="6">
    <location>
        <begin position="7"/>
        <end position="134"/>
    </location>
</feature>
<proteinExistence type="predicted"/>